<sequence length="142" mass="17159">MLRIRTKNNQYELTLKRPYQNHQLETNIPLTQKEKDLFFQHQLKNEITDILENEGIAISELQHLFSLTTHRYDILLPEGILSLDDNTYLDQHDYEMEFEVNNEKQGFQQFLKIIEPYHLQYKHNCPSKVTRAFQAYHKNSHR</sequence>
<name>A0ABY5I797_9FIRM</name>
<gene>
    <name evidence="2" type="ORF">NMU03_03170</name>
</gene>
<dbReference type="Gene3D" id="2.40.320.10">
    <property type="entry name" value="Hypothetical Protein Pfu-838710-001"/>
    <property type="match status" value="1"/>
</dbReference>
<proteinExistence type="predicted"/>
<dbReference type="SUPFAM" id="SSF55154">
    <property type="entry name" value="CYTH-like phosphatases"/>
    <property type="match status" value="1"/>
</dbReference>
<protein>
    <submittedName>
        <fullName evidence="2">CYTH domain-containing protein</fullName>
    </submittedName>
</protein>
<dbReference type="PROSITE" id="PS51707">
    <property type="entry name" value="CYTH"/>
    <property type="match status" value="1"/>
</dbReference>
<dbReference type="RefSeq" id="WP_290141245.1">
    <property type="nucleotide sequence ID" value="NZ_CP101620.1"/>
</dbReference>
<dbReference type="InterPro" id="IPR033469">
    <property type="entry name" value="CYTH-like_dom_sf"/>
</dbReference>
<feature type="domain" description="CYTH" evidence="1">
    <location>
        <begin position="1"/>
        <end position="139"/>
    </location>
</feature>
<dbReference type="EMBL" id="CP101620">
    <property type="protein sequence ID" value="UTY39825.1"/>
    <property type="molecule type" value="Genomic_DNA"/>
</dbReference>
<accession>A0ABY5I797</accession>
<dbReference type="InterPro" id="IPR023577">
    <property type="entry name" value="CYTH_domain"/>
</dbReference>
<evidence type="ECO:0000259" key="1">
    <source>
        <dbReference type="PROSITE" id="PS51707"/>
    </source>
</evidence>
<evidence type="ECO:0000313" key="3">
    <source>
        <dbReference type="Proteomes" id="UP001060112"/>
    </source>
</evidence>
<reference evidence="2" key="1">
    <citation type="submission" date="2022-07" db="EMBL/GenBank/DDBJ databases">
        <title>Faecal culturing of patients with breast cancer.</title>
        <authorList>
            <person name="Teng N.M.Y."/>
            <person name="Kiu R."/>
            <person name="Evans R."/>
            <person name="Baker D.J."/>
            <person name="Zenner C."/>
            <person name="Robinson S.D."/>
            <person name="Hall L.J."/>
        </authorList>
    </citation>
    <scope>NUCLEOTIDE SEQUENCE</scope>
    <source>
        <strain evidence="2">LH1062</strain>
    </source>
</reference>
<organism evidence="2 3">
    <name type="scientific">Allocoprobacillus halotolerans</name>
    <dbReference type="NCBI Taxonomy" id="2944914"/>
    <lineage>
        <taxon>Bacteria</taxon>
        <taxon>Bacillati</taxon>
        <taxon>Bacillota</taxon>
        <taxon>Erysipelotrichia</taxon>
        <taxon>Erysipelotrichales</taxon>
        <taxon>Erysipelotrichaceae</taxon>
        <taxon>Allocoprobacillus</taxon>
    </lineage>
</organism>
<evidence type="ECO:0000313" key="2">
    <source>
        <dbReference type="EMBL" id="UTY39825.1"/>
    </source>
</evidence>
<dbReference type="Pfam" id="PF01928">
    <property type="entry name" value="CYTH"/>
    <property type="match status" value="1"/>
</dbReference>
<keyword evidence="3" id="KW-1185">Reference proteome</keyword>
<dbReference type="Proteomes" id="UP001060112">
    <property type="component" value="Chromosome"/>
</dbReference>